<proteinExistence type="predicted"/>
<name>A0ABQ3UJJ8_9CHLR</name>
<protein>
    <submittedName>
        <fullName evidence="1">Uncharacterized protein</fullName>
    </submittedName>
</protein>
<accession>A0ABQ3UJJ8</accession>
<comment type="caution">
    <text evidence="1">The sequence shown here is derived from an EMBL/GenBank/DDBJ whole genome shotgun (WGS) entry which is preliminary data.</text>
</comment>
<organism evidence="1 2">
    <name type="scientific">Ktedonobacter robiniae</name>
    <dbReference type="NCBI Taxonomy" id="2778365"/>
    <lineage>
        <taxon>Bacteria</taxon>
        <taxon>Bacillati</taxon>
        <taxon>Chloroflexota</taxon>
        <taxon>Ktedonobacteria</taxon>
        <taxon>Ktedonobacterales</taxon>
        <taxon>Ktedonobacteraceae</taxon>
        <taxon>Ktedonobacter</taxon>
    </lineage>
</organism>
<gene>
    <name evidence="1" type="ORF">KSB_10620</name>
</gene>
<keyword evidence="2" id="KW-1185">Reference proteome</keyword>
<evidence type="ECO:0000313" key="1">
    <source>
        <dbReference type="EMBL" id="GHO52587.1"/>
    </source>
</evidence>
<evidence type="ECO:0000313" key="2">
    <source>
        <dbReference type="Proteomes" id="UP000654345"/>
    </source>
</evidence>
<dbReference type="Proteomes" id="UP000654345">
    <property type="component" value="Unassembled WGS sequence"/>
</dbReference>
<reference evidence="1 2" key="1">
    <citation type="journal article" date="2021" name="Int. J. Syst. Evol. Microbiol.">
        <title>Reticulibacter mediterranei gen. nov., sp. nov., within the new family Reticulibacteraceae fam. nov., and Ktedonospora formicarum gen. nov., sp. nov., Ktedonobacter robiniae sp. nov., Dictyobacter formicarum sp. nov. and Dictyobacter arantiisoli sp. nov., belonging to the class Ktedonobacteria.</title>
        <authorList>
            <person name="Yabe S."/>
            <person name="Zheng Y."/>
            <person name="Wang C.M."/>
            <person name="Sakai Y."/>
            <person name="Abe K."/>
            <person name="Yokota A."/>
            <person name="Donadio S."/>
            <person name="Cavaletti L."/>
            <person name="Monciardini P."/>
        </authorList>
    </citation>
    <scope>NUCLEOTIDE SEQUENCE [LARGE SCALE GENOMIC DNA]</scope>
    <source>
        <strain evidence="1 2">SOSP1-30</strain>
    </source>
</reference>
<sequence length="55" mass="6163">MWVENGLHPFSTHTLYPLSAAGAKAYPVKDLHALRNEGKDGLFGLTEMPSRDHVW</sequence>
<dbReference type="EMBL" id="BNJG01000001">
    <property type="protein sequence ID" value="GHO52587.1"/>
    <property type="molecule type" value="Genomic_DNA"/>
</dbReference>